<protein>
    <submittedName>
        <fullName evidence="1">Uncharacterized protein</fullName>
    </submittedName>
</protein>
<reference evidence="1 2" key="1">
    <citation type="journal article" date="2018" name="Biotechnol. Biofuels">
        <title>Integrative visual omics of the white-rot fungus Polyporus brumalis exposes the biotechnological potential of its oxidative enzymes for delignifying raw plant biomass.</title>
        <authorList>
            <person name="Miyauchi S."/>
            <person name="Rancon A."/>
            <person name="Drula E."/>
            <person name="Hage H."/>
            <person name="Chaduli D."/>
            <person name="Favel A."/>
            <person name="Grisel S."/>
            <person name="Henrissat B."/>
            <person name="Herpoel-Gimbert I."/>
            <person name="Ruiz-Duenas F.J."/>
            <person name="Chevret D."/>
            <person name="Hainaut M."/>
            <person name="Lin J."/>
            <person name="Wang M."/>
            <person name="Pangilinan J."/>
            <person name="Lipzen A."/>
            <person name="Lesage-Meessen L."/>
            <person name="Navarro D."/>
            <person name="Riley R."/>
            <person name="Grigoriev I.V."/>
            <person name="Zhou S."/>
            <person name="Raouche S."/>
            <person name="Rosso M.N."/>
        </authorList>
    </citation>
    <scope>NUCLEOTIDE SEQUENCE [LARGE SCALE GENOMIC DNA]</scope>
    <source>
        <strain evidence="1 2">BRFM 1820</strain>
    </source>
</reference>
<dbReference type="Proteomes" id="UP000256964">
    <property type="component" value="Unassembled WGS sequence"/>
</dbReference>
<keyword evidence="2" id="KW-1185">Reference proteome</keyword>
<evidence type="ECO:0000313" key="2">
    <source>
        <dbReference type="Proteomes" id="UP000256964"/>
    </source>
</evidence>
<evidence type="ECO:0000313" key="1">
    <source>
        <dbReference type="EMBL" id="RDX40497.1"/>
    </source>
</evidence>
<gene>
    <name evidence="1" type="ORF">OH76DRAFT_1490233</name>
</gene>
<proteinExistence type="predicted"/>
<name>A0A371CJR1_9APHY</name>
<organism evidence="1 2">
    <name type="scientific">Lentinus brumalis</name>
    <dbReference type="NCBI Taxonomy" id="2498619"/>
    <lineage>
        <taxon>Eukaryota</taxon>
        <taxon>Fungi</taxon>
        <taxon>Dikarya</taxon>
        <taxon>Basidiomycota</taxon>
        <taxon>Agaricomycotina</taxon>
        <taxon>Agaricomycetes</taxon>
        <taxon>Polyporales</taxon>
        <taxon>Polyporaceae</taxon>
        <taxon>Lentinus</taxon>
    </lineage>
</organism>
<sequence>MNAANLPFEPLVVLSTRAATVTLDHITQLGIPANEATEPRYVHIPVLEFAPNFYSLIAFPVDNPVIESFGRRPLPAYIMLNFWDLRICTSLYETRSDVEGLPRGRFFLTDHNAQCQYIFAFLEAHDYATCMFYFFATRRVVLARERAIGRLQAEGAW</sequence>
<accession>A0A371CJR1</accession>
<dbReference type="AlphaFoldDB" id="A0A371CJR1"/>
<dbReference type="EMBL" id="KZ857552">
    <property type="protein sequence ID" value="RDX40497.1"/>
    <property type="molecule type" value="Genomic_DNA"/>
</dbReference>